<dbReference type="InterPro" id="IPR021270">
    <property type="entry name" value="DUF2849"/>
</dbReference>
<name>A0ABU0C6I3_9BRAD</name>
<dbReference type="GO" id="GO:0004783">
    <property type="term" value="F:sulfite reductase (NADPH) activity"/>
    <property type="evidence" value="ECO:0007669"/>
    <property type="project" value="UniProtKB-EC"/>
</dbReference>
<dbReference type="Pfam" id="PF11011">
    <property type="entry name" value="DUF2849"/>
    <property type="match status" value="1"/>
</dbReference>
<accession>A0ABU0C6I3</accession>
<gene>
    <name evidence="2" type="ORF">J2R99_001355</name>
</gene>
<protein>
    <submittedName>
        <fullName evidence="2">Sulfite reductase (NADPH) hemoprotein beta-component</fullName>
        <ecNumber evidence="2">1.8.1.2</ecNumber>
    </submittedName>
</protein>
<reference evidence="2 3" key="1">
    <citation type="submission" date="2023-07" db="EMBL/GenBank/DDBJ databases">
        <title>Genomic Encyclopedia of Type Strains, Phase IV (KMG-IV): sequencing the most valuable type-strain genomes for metagenomic binning, comparative biology and taxonomic classification.</title>
        <authorList>
            <person name="Goeker M."/>
        </authorList>
    </citation>
    <scope>NUCLEOTIDE SEQUENCE [LARGE SCALE GENOMIC DNA]</scope>
    <source>
        <strain evidence="2 3">DSM 11549</strain>
    </source>
</reference>
<keyword evidence="2" id="KW-0560">Oxidoreductase</keyword>
<comment type="caution">
    <text evidence="2">The sequence shown here is derived from an EMBL/GenBank/DDBJ whole genome shotgun (WGS) entry which is preliminary data.</text>
</comment>
<evidence type="ECO:0000313" key="2">
    <source>
        <dbReference type="EMBL" id="MDQ0325506.1"/>
    </source>
</evidence>
<evidence type="ECO:0000256" key="1">
    <source>
        <dbReference type="SAM" id="MobiDB-lite"/>
    </source>
</evidence>
<proteinExistence type="predicted"/>
<dbReference type="EMBL" id="JAUSUK010000001">
    <property type="protein sequence ID" value="MDQ0325506.1"/>
    <property type="molecule type" value="Genomic_DNA"/>
</dbReference>
<evidence type="ECO:0000313" key="3">
    <source>
        <dbReference type="Proteomes" id="UP001230253"/>
    </source>
</evidence>
<keyword evidence="3" id="KW-1185">Reference proteome</keyword>
<organism evidence="2 3">
    <name type="scientific">Rhodopseudomonas julia</name>
    <dbReference type="NCBI Taxonomy" id="200617"/>
    <lineage>
        <taxon>Bacteria</taxon>
        <taxon>Pseudomonadati</taxon>
        <taxon>Pseudomonadota</taxon>
        <taxon>Alphaproteobacteria</taxon>
        <taxon>Hyphomicrobiales</taxon>
        <taxon>Nitrobacteraceae</taxon>
        <taxon>Rhodopseudomonas</taxon>
    </lineage>
</organism>
<dbReference type="EC" id="1.8.1.2" evidence="2"/>
<feature type="region of interest" description="Disordered" evidence="1">
    <location>
        <begin position="88"/>
        <end position="112"/>
    </location>
</feature>
<dbReference type="RefSeq" id="WP_307153692.1">
    <property type="nucleotide sequence ID" value="NZ_JAUSUK010000001.1"/>
</dbReference>
<dbReference type="Proteomes" id="UP001230253">
    <property type="component" value="Unassembled WGS sequence"/>
</dbReference>
<sequence>MSGKRQDLQVITANRLEDGAVVWLGASGRWLENIGEAKVFAPEQAAEGLAAAAEALSRQEIVGPEAIAVTQADGQIVPVRLRERIRAQGPSIRPDVGRPHAGPAAKLFEDAA</sequence>